<dbReference type="SUPFAM" id="SSF54909">
    <property type="entry name" value="Dimeric alpha+beta barrel"/>
    <property type="match status" value="1"/>
</dbReference>
<dbReference type="InterPro" id="IPR013097">
    <property type="entry name" value="Dabb"/>
</dbReference>
<feature type="domain" description="Stress-response A/B barrel" evidence="1">
    <location>
        <begin position="2"/>
        <end position="93"/>
    </location>
</feature>
<dbReference type="PROSITE" id="PS51502">
    <property type="entry name" value="S_R_A_B_BARREL"/>
    <property type="match status" value="1"/>
</dbReference>
<evidence type="ECO:0000259" key="1">
    <source>
        <dbReference type="PROSITE" id="PS51502"/>
    </source>
</evidence>
<evidence type="ECO:0000313" key="3">
    <source>
        <dbReference type="Proteomes" id="UP001555826"/>
    </source>
</evidence>
<evidence type="ECO:0000313" key="2">
    <source>
        <dbReference type="EMBL" id="MEW9264780.1"/>
    </source>
</evidence>
<dbReference type="EMBL" id="JBFNQN010000005">
    <property type="protein sequence ID" value="MEW9264780.1"/>
    <property type="molecule type" value="Genomic_DNA"/>
</dbReference>
<proteinExistence type="predicted"/>
<keyword evidence="3" id="KW-1185">Reference proteome</keyword>
<gene>
    <name evidence="2" type="ORF">AB1207_08475</name>
</gene>
<dbReference type="RefSeq" id="WP_367637589.1">
    <property type="nucleotide sequence ID" value="NZ_JBFNQN010000005.1"/>
</dbReference>
<organism evidence="2 3">
    <name type="scientific">Kineococcus endophyticus</name>
    <dbReference type="NCBI Taxonomy" id="1181883"/>
    <lineage>
        <taxon>Bacteria</taxon>
        <taxon>Bacillati</taxon>
        <taxon>Actinomycetota</taxon>
        <taxon>Actinomycetes</taxon>
        <taxon>Kineosporiales</taxon>
        <taxon>Kineosporiaceae</taxon>
        <taxon>Kineococcus</taxon>
    </lineage>
</organism>
<comment type="caution">
    <text evidence="2">The sequence shown here is derived from an EMBL/GenBank/DDBJ whole genome shotgun (WGS) entry which is preliminary data.</text>
</comment>
<accession>A0ABV3P581</accession>
<dbReference type="Pfam" id="PF07876">
    <property type="entry name" value="Dabb"/>
    <property type="match status" value="1"/>
</dbReference>
<protein>
    <submittedName>
        <fullName evidence="2">Dabb family protein</fullName>
    </submittedName>
</protein>
<dbReference type="InterPro" id="IPR011008">
    <property type="entry name" value="Dimeric_a/b-barrel"/>
</dbReference>
<name>A0ABV3P581_9ACTN</name>
<reference evidence="2 3" key="1">
    <citation type="submission" date="2024-07" db="EMBL/GenBank/DDBJ databases">
        <authorList>
            <person name="Thanompreechachai J."/>
            <person name="Duangmal K."/>
        </authorList>
    </citation>
    <scope>NUCLEOTIDE SEQUENCE [LARGE SCALE GENOMIC DNA]</scope>
    <source>
        <strain evidence="2 3">KCTC 19886</strain>
    </source>
</reference>
<dbReference type="Proteomes" id="UP001555826">
    <property type="component" value="Unassembled WGS sequence"/>
</dbReference>
<sequence>MIRNVVVGRLHPGADRSVLDRALRAIVALDPPGLLAVHVGTDAGLRPGNWDWALTLDFADADAYRAYDADVEHNRVRAELFGPLCRDIARVQFEVPDPRAPADD</sequence>
<dbReference type="SMART" id="SM00886">
    <property type="entry name" value="Dabb"/>
    <property type="match status" value="1"/>
</dbReference>
<dbReference type="Gene3D" id="3.30.70.100">
    <property type="match status" value="1"/>
</dbReference>